<evidence type="ECO:0000256" key="2">
    <source>
        <dbReference type="ARBA" id="ARBA00004123"/>
    </source>
</evidence>
<gene>
    <name evidence="7" type="ORF">CYLTODRAFT_361490</name>
</gene>
<evidence type="ECO:0000256" key="3">
    <source>
        <dbReference type="ARBA" id="ARBA00006427"/>
    </source>
</evidence>
<dbReference type="GO" id="GO:0006364">
    <property type="term" value="P:rRNA processing"/>
    <property type="evidence" value="ECO:0007669"/>
    <property type="project" value="UniProtKB-UniRule"/>
</dbReference>
<protein>
    <recommendedName>
        <fullName evidence="5">Pre-rRNA-processing protein</fullName>
    </recommendedName>
</protein>
<dbReference type="OrthoDB" id="361362at2759"/>
<evidence type="ECO:0000259" key="6">
    <source>
        <dbReference type="Pfam" id="PF12333"/>
    </source>
</evidence>
<dbReference type="EMBL" id="KN880785">
    <property type="protein sequence ID" value="KIY62434.1"/>
    <property type="molecule type" value="Genomic_DNA"/>
</dbReference>
<comment type="subunit">
    <text evidence="5">Component of the RIX1 complex.</text>
</comment>
<accession>A0A0D7AX51</accession>
<dbReference type="AlphaFoldDB" id="A0A0D7AX51"/>
<feature type="domain" description="Pre-rRNA-processing protein Ipi1 N-terminal" evidence="6">
    <location>
        <begin position="140"/>
        <end position="244"/>
    </location>
</feature>
<dbReference type="Pfam" id="PF12333">
    <property type="entry name" value="Ipi1_N"/>
    <property type="match status" value="1"/>
</dbReference>
<keyword evidence="8" id="KW-1185">Reference proteome</keyword>
<evidence type="ECO:0000313" key="8">
    <source>
        <dbReference type="Proteomes" id="UP000054007"/>
    </source>
</evidence>
<organism evidence="7 8">
    <name type="scientific">Cylindrobasidium torrendii FP15055 ss-10</name>
    <dbReference type="NCBI Taxonomy" id="1314674"/>
    <lineage>
        <taxon>Eukaryota</taxon>
        <taxon>Fungi</taxon>
        <taxon>Dikarya</taxon>
        <taxon>Basidiomycota</taxon>
        <taxon>Agaricomycotina</taxon>
        <taxon>Agaricomycetes</taxon>
        <taxon>Agaricomycetidae</taxon>
        <taxon>Agaricales</taxon>
        <taxon>Marasmiineae</taxon>
        <taxon>Physalacriaceae</taxon>
        <taxon>Cylindrobasidium</taxon>
    </lineage>
</organism>
<dbReference type="Proteomes" id="UP000054007">
    <property type="component" value="Unassembled WGS sequence"/>
</dbReference>
<evidence type="ECO:0000256" key="5">
    <source>
        <dbReference type="RuleBase" id="RU368021"/>
    </source>
</evidence>
<evidence type="ECO:0000256" key="4">
    <source>
        <dbReference type="ARBA" id="ARBA00023242"/>
    </source>
</evidence>
<sequence>MPKSAKKRKAKAADFSKTKLKLGKGKQLASNAIDTSYKARSIALPSQSITKDKDWEAPTTKRRLTFEELIAHSKHYSAGTRKDAILGFQELFTAHPEIISSSLTTLFLSCNRLIGDEDASVRKVLLSFFSFLLPRISKDQLSPHAQSLLLFATSAQTHIFPEIRVDAVRFLDLLLEHVPDAVVAGWNESGNQTGKRVLEGYLGLLNAGTKYGEHDGPLKATSTASVVLTPASKLVVTRSLSTFIRTAISSTTVGDSPRWFFASSFASSEAFNNFDRLLLSSDTAPSRQWQETYDDETANEDFVMNSPPTDVSDNAAFLDKLLSTSHIGEDSSSPTGFLNHLAQVLHSTLVSTFLDCSATVFSPAGNPPDTELQLVLAVGEIARAIYGEILQDTVTSSTCLEELSALLGHMGPFFPFTPSGRRDIKIEQPLQELNIIYCELSSLLLSAEQSNERVPSRKAKITRIDAVRDFVLRSLGDKNSPSAPQAFTAATYTALLPTIWTLITASRSGQSNDVLNAVVSHAISLSAKSALKRPATDFVARLILLDTNTYYRGHVRLSKVASHPPLGAFVEELPKALWEVGSSNLELSEVILRFLLRFLQCTPRSTPESLLVSLRSRLVPYFAVVHPTRGTLPGPYAKIPSSSPPKRLALDVAATLGVAGDVVDQAIEASNDGAYWCAIKQLS</sequence>
<evidence type="ECO:0000313" key="7">
    <source>
        <dbReference type="EMBL" id="KIY62434.1"/>
    </source>
</evidence>
<dbReference type="InterPro" id="IPR011989">
    <property type="entry name" value="ARM-like"/>
</dbReference>
<dbReference type="GO" id="GO:0120330">
    <property type="term" value="C:rixosome complex"/>
    <property type="evidence" value="ECO:0007669"/>
    <property type="project" value="UniProtKB-UniRule"/>
</dbReference>
<comment type="subcellular location">
    <subcellularLocation>
        <location evidence="2 5">Nucleus</location>
    </subcellularLocation>
</comment>
<dbReference type="PANTHER" id="PTHR16056:SF2">
    <property type="entry name" value="TESTIS-EXPRESSED PROTEIN 10"/>
    <property type="match status" value="1"/>
</dbReference>
<dbReference type="GO" id="GO:0005634">
    <property type="term" value="C:nucleus"/>
    <property type="evidence" value="ECO:0007669"/>
    <property type="project" value="UniProtKB-SubCell"/>
</dbReference>
<dbReference type="SUPFAM" id="SSF48371">
    <property type="entry name" value="ARM repeat"/>
    <property type="match status" value="1"/>
</dbReference>
<keyword evidence="4 5" id="KW-0539">Nucleus</keyword>
<keyword evidence="5" id="KW-0698">rRNA processing</keyword>
<comment type="similarity">
    <text evidence="3 5">Belongs to the IPI1/TEX10 family.</text>
</comment>
<dbReference type="STRING" id="1314674.A0A0D7AX51"/>
<dbReference type="Gene3D" id="1.25.10.10">
    <property type="entry name" value="Leucine-rich Repeat Variant"/>
    <property type="match status" value="1"/>
</dbReference>
<comment type="function">
    <text evidence="1 5">Component of the RIX1 complex required for processing of ITS2 sequences from 35S pre-rRNA.</text>
</comment>
<evidence type="ECO:0000256" key="1">
    <source>
        <dbReference type="ARBA" id="ARBA00002355"/>
    </source>
</evidence>
<dbReference type="PANTHER" id="PTHR16056">
    <property type="entry name" value="REGULATOR OF MICROTUBULE DYNAMICS PROTEIN"/>
    <property type="match status" value="1"/>
</dbReference>
<dbReference type="InterPro" id="IPR024679">
    <property type="entry name" value="Ipi1_N"/>
</dbReference>
<keyword evidence="5" id="KW-0690">Ribosome biogenesis</keyword>
<dbReference type="InterPro" id="IPR016024">
    <property type="entry name" value="ARM-type_fold"/>
</dbReference>
<proteinExistence type="inferred from homology"/>
<reference evidence="7 8" key="1">
    <citation type="journal article" date="2015" name="Fungal Genet. Biol.">
        <title>Evolution of novel wood decay mechanisms in Agaricales revealed by the genome sequences of Fistulina hepatica and Cylindrobasidium torrendii.</title>
        <authorList>
            <person name="Floudas D."/>
            <person name="Held B.W."/>
            <person name="Riley R."/>
            <person name="Nagy L.G."/>
            <person name="Koehler G."/>
            <person name="Ransdell A.S."/>
            <person name="Younus H."/>
            <person name="Chow J."/>
            <person name="Chiniquy J."/>
            <person name="Lipzen A."/>
            <person name="Tritt A."/>
            <person name="Sun H."/>
            <person name="Haridas S."/>
            <person name="LaButti K."/>
            <person name="Ohm R.A."/>
            <person name="Kues U."/>
            <person name="Blanchette R.A."/>
            <person name="Grigoriev I.V."/>
            <person name="Minto R.E."/>
            <person name="Hibbett D.S."/>
        </authorList>
    </citation>
    <scope>NUCLEOTIDE SEQUENCE [LARGE SCALE GENOMIC DNA]</scope>
    <source>
        <strain evidence="7 8">FP15055 ss-10</strain>
    </source>
</reference>
<name>A0A0D7AX51_9AGAR</name>